<sequence length="278" mass="31469">MKKLIPVFACALTFISQTTFASVERNDIPSCMQSVDNEYVIDNRERELFVIVDRSMSSSLNASVMKESYQQIIRFIQPGDRVQIIHFSSLQQDGYTNVSFKGKTEVPLLSSHRAEIKKSHLKKLDQCLQNQKIYFSNHIGKELKESFQPQKATSHSEIVSSLQDISNSILKNSTAKRKIVLIISDMLENSEFTSFYASGSVKTIKPNSELQTVIDNEQLSDFNGADIYVIGTGLLPGGKNYVSSHKISKIEKFWQLYFSKSNGQLRAFGKPMLLSQFK</sequence>
<evidence type="ECO:0000313" key="3">
    <source>
        <dbReference type="EMBL" id="RYU53697.1"/>
    </source>
</evidence>
<proteinExistence type="predicted"/>
<dbReference type="PROSITE" id="PS50234">
    <property type="entry name" value="VWFA"/>
    <property type="match status" value="1"/>
</dbReference>
<evidence type="ECO:0000313" key="4">
    <source>
        <dbReference type="EMBL" id="RYU66142.1"/>
    </source>
</evidence>
<dbReference type="InterPro" id="IPR002035">
    <property type="entry name" value="VWF_A"/>
</dbReference>
<dbReference type="RefSeq" id="WP_130048326.1">
    <property type="nucleotide sequence ID" value="NZ_SEZK01000003.1"/>
</dbReference>
<evidence type="ECO:0000256" key="1">
    <source>
        <dbReference type="SAM" id="SignalP"/>
    </source>
</evidence>
<gene>
    <name evidence="4" type="ORF">ERW53_04385</name>
    <name evidence="3" type="ORF">ERW57_03855</name>
</gene>
<feature type="chain" id="PRO_5020576693" description="VWFA domain-containing protein" evidence="1">
    <location>
        <begin position="22"/>
        <end position="278"/>
    </location>
</feature>
<evidence type="ECO:0000313" key="6">
    <source>
        <dbReference type="Proteomes" id="UP000294166"/>
    </source>
</evidence>
<keyword evidence="6" id="KW-1185">Reference proteome</keyword>
<dbReference type="Proteomes" id="UP000294166">
    <property type="component" value="Unassembled WGS sequence"/>
</dbReference>
<dbReference type="Proteomes" id="UP000294063">
    <property type="component" value="Unassembled WGS sequence"/>
</dbReference>
<dbReference type="Gene3D" id="3.40.50.410">
    <property type="entry name" value="von Willebrand factor, type A domain"/>
    <property type="match status" value="1"/>
</dbReference>
<dbReference type="InterPro" id="IPR036465">
    <property type="entry name" value="vWFA_dom_sf"/>
</dbReference>
<name>A0A4Q5KZD5_9GAMM</name>
<organism evidence="3 5">
    <name type="scientific">Aliivibrio finisterrensis</name>
    <dbReference type="NCBI Taxonomy" id="511998"/>
    <lineage>
        <taxon>Bacteria</taxon>
        <taxon>Pseudomonadati</taxon>
        <taxon>Pseudomonadota</taxon>
        <taxon>Gammaproteobacteria</taxon>
        <taxon>Vibrionales</taxon>
        <taxon>Vibrionaceae</taxon>
        <taxon>Aliivibrio</taxon>
    </lineage>
</organism>
<evidence type="ECO:0000259" key="2">
    <source>
        <dbReference type="PROSITE" id="PS50234"/>
    </source>
</evidence>
<dbReference type="EMBL" id="SEZK01000003">
    <property type="protein sequence ID" value="RYU53697.1"/>
    <property type="molecule type" value="Genomic_DNA"/>
</dbReference>
<protein>
    <recommendedName>
        <fullName evidence="2">VWFA domain-containing protein</fullName>
    </recommendedName>
</protein>
<dbReference type="SUPFAM" id="SSF53300">
    <property type="entry name" value="vWA-like"/>
    <property type="match status" value="1"/>
</dbReference>
<dbReference type="AlphaFoldDB" id="A0A4Q5KZD5"/>
<evidence type="ECO:0000313" key="5">
    <source>
        <dbReference type="Proteomes" id="UP000294063"/>
    </source>
</evidence>
<feature type="domain" description="VWFA" evidence="2">
    <location>
        <begin position="47"/>
        <end position="233"/>
    </location>
</feature>
<keyword evidence="1" id="KW-0732">Signal</keyword>
<reference evidence="5 6" key="1">
    <citation type="submission" date="2019-02" db="EMBL/GenBank/DDBJ databases">
        <title>Genome sequences of Aliivibrio finisterrensis strains from farmed Atlantic salmon.</title>
        <authorList>
            <person name="Bowman J.P."/>
        </authorList>
    </citation>
    <scope>NUCLEOTIDE SEQUENCE [LARGE SCALE GENOMIC DNA]</scope>
    <source>
        <strain evidence="4 6">A21</strain>
        <strain evidence="3 5">A46</strain>
    </source>
</reference>
<feature type="signal peptide" evidence="1">
    <location>
        <begin position="1"/>
        <end position="21"/>
    </location>
</feature>
<comment type="caution">
    <text evidence="3">The sequence shown here is derived from an EMBL/GenBank/DDBJ whole genome shotgun (WGS) entry which is preliminary data.</text>
</comment>
<accession>A0A4Q5KZD5</accession>
<dbReference type="EMBL" id="SEZN01000005">
    <property type="protein sequence ID" value="RYU66142.1"/>
    <property type="molecule type" value="Genomic_DNA"/>
</dbReference>